<name>M1D8K3_SOLTU</name>
<reference evidence="2" key="2">
    <citation type="submission" date="2015-06" db="UniProtKB">
        <authorList>
            <consortium name="EnsemblPlants"/>
        </authorList>
    </citation>
    <scope>IDENTIFICATION</scope>
    <source>
        <strain evidence="2">DM1-3 516 R44</strain>
    </source>
</reference>
<reference evidence="3" key="1">
    <citation type="journal article" date="2011" name="Nature">
        <title>Genome sequence and analysis of the tuber crop potato.</title>
        <authorList>
            <consortium name="The Potato Genome Sequencing Consortium"/>
        </authorList>
    </citation>
    <scope>NUCLEOTIDE SEQUENCE [LARGE SCALE GENOMIC DNA]</scope>
    <source>
        <strain evidence="3">cv. DM1-3 516 R44</strain>
    </source>
</reference>
<dbReference type="Pfam" id="PF11926">
    <property type="entry name" value="DUF3444"/>
    <property type="match status" value="1"/>
</dbReference>
<dbReference type="AlphaFoldDB" id="M1D8K3"/>
<dbReference type="eggNOG" id="ENOG502QS8C">
    <property type="taxonomic scope" value="Eukaryota"/>
</dbReference>
<dbReference type="STRING" id="4113.M1D8K3"/>
<dbReference type="InterPro" id="IPR024593">
    <property type="entry name" value="DUF3444"/>
</dbReference>
<evidence type="ECO:0000313" key="2">
    <source>
        <dbReference type="EnsemblPlants" id="PGSC0003DMT400085016"/>
    </source>
</evidence>
<protein>
    <submittedName>
        <fullName evidence="2">DNAJ heat shock N-terminal domain-containing protein</fullName>
    </submittedName>
</protein>
<dbReference type="OMA" id="MDRNDVP"/>
<dbReference type="InParanoid" id="M1D8K3"/>
<accession>M1D8K3</accession>
<organism evidence="2 3">
    <name type="scientific">Solanum tuberosum</name>
    <name type="common">Potato</name>
    <dbReference type="NCBI Taxonomy" id="4113"/>
    <lineage>
        <taxon>Eukaryota</taxon>
        <taxon>Viridiplantae</taxon>
        <taxon>Streptophyta</taxon>
        <taxon>Embryophyta</taxon>
        <taxon>Tracheophyta</taxon>
        <taxon>Spermatophyta</taxon>
        <taxon>Magnoliopsida</taxon>
        <taxon>eudicotyledons</taxon>
        <taxon>Gunneridae</taxon>
        <taxon>Pentapetalae</taxon>
        <taxon>asterids</taxon>
        <taxon>lamiids</taxon>
        <taxon>Solanales</taxon>
        <taxon>Solanaceae</taxon>
        <taxon>Solanoideae</taxon>
        <taxon>Solaneae</taxon>
        <taxon>Solanum</taxon>
    </lineage>
</organism>
<dbReference type="HOGENOM" id="CLU_1941839_0_0_1"/>
<dbReference type="Gramene" id="PGSC0003DMT400085016">
    <property type="protein sequence ID" value="PGSC0003DMT400085016"/>
    <property type="gene ID" value="PGSC0003DMG400034587"/>
</dbReference>
<dbReference type="PANTHER" id="PTHR45089">
    <property type="entry name" value="DNAJ HEAT SHOCK AMINO-TERMINAL DOMAIN PROTEIN-RELATED"/>
    <property type="match status" value="1"/>
</dbReference>
<proteinExistence type="predicted"/>
<evidence type="ECO:0000313" key="3">
    <source>
        <dbReference type="Proteomes" id="UP000011115"/>
    </source>
</evidence>
<feature type="domain" description="DUF3444" evidence="1">
    <location>
        <begin position="1"/>
        <end position="107"/>
    </location>
</feature>
<evidence type="ECO:0000259" key="1">
    <source>
        <dbReference type="Pfam" id="PF11926"/>
    </source>
</evidence>
<dbReference type="PANTHER" id="PTHR45089:SF24">
    <property type="entry name" value="DNAJ HEAT SHOCK N-TERMINAL DOMAIN-CONTAINING PROTEIN"/>
    <property type="match status" value="1"/>
</dbReference>
<dbReference type="PaxDb" id="4113-PGSC0003DMT400085016"/>
<keyword evidence="3" id="KW-1185">Reference proteome</keyword>
<sequence>MFSDLVGEINGNIYDAIKIFPTEGETWALFKDCDMNWYPHLGSNKNFNYEFVEILSDYVVAIDVHVAYLDKAKGFTCLLHRVGDPFLVPAKDMFRFSHRIPSMKMTGMDRNDVPEGSFKLDPASFLFSHL</sequence>
<dbReference type="EnsemblPlants" id="PGSC0003DMT400085016">
    <property type="protein sequence ID" value="PGSC0003DMT400085016"/>
    <property type="gene ID" value="PGSC0003DMG400034587"/>
</dbReference>
<dbReference type="Proteomes" id="UP000011115">
    <property type="component" value="Unassembled WGS sequence"/>
</dbReference>